<keyword evidence="8" id="KW-0653">Protein transport</keyword>
<proteinExistence type="inferred from homology"/>
<evidence type="ECO:0000256" key="2">
    <source>
        <dbReference type="ARBA" id="ARBA00004442"/>
    </source>
</evidence>
<evidence type="ECO:0000256" key="4">
    <source>
        <dbReference type="ARBA" id="ARBA00022448"/>
    </source>
</evidence>
<keyword evidence="9" id="KW-0472">Membrane</keyword>
<evidence type="ECO:0000313" key="14">
    <source>
        <dbReference type="Proteomes" id="UP000215738"/>
    </source>
</evidence>
<dbReference type="InterPro" id="IPR011049">
    <property type="entry name" value="Serralysin-like_metalloprot_C"/>
</dbReference>
<evidence type="ECO:0000259" key="12">
    <source>
        <dbReference type="Pfam" id="PF05662"/>
    </source>
</evidence>
<evidence type="ECO:0000256" key="9">
    <source>
        <dbReference type="ARBA" id="ARBA00023136"/>
    </source>
</evidence>
<dbReference type="Proteomes" id="UP000215738">
    <property type="component" value="Unassembled WGS sequence"/>
</dbReference>
<comment type="subcellular location">
    <subcellularLocation>
        <location evidence="2">Cell outer membrane</location>
    </subcellularLocation>
    <subcellularLocation>
        <location evidence="1">Cell surface</location>
    </subcellularLocation>
</comment>
<evidence type="ECO:0000256" key="7">
    <source>
        <dbReference type="ARBA" id="ARBA00022729"/>
    </source>
</evidence>
<dbReference type="Pfam" id="PF03895">
    <property type="entry name" value="YadA_anchor"/>
    <property type="match status" value="1"/>
</dbReference>
<dbReference type="EMBL" id="NLFK01000008">
    <property type="protein sequence ID" value="OZN24509.1"/>
    <property type="molecule type" value="Genomic_DNA"/>
</dbReference>
<feature type="domain" description="Trimeric autotransporter adhesin YadA-like C-terminal membrane anchor" evidence="11">
    <location>
        <begin position="220"/>
        <end position="278"/>
    </location>
</feature>
<dbReference type="RefSeq" id="WP_094946781.1">
    <property type="nucleotide sequence ID" value="NZ_NLFK01000008.1"/>
</dbReference>
<evidence type="ECO:0000256" key="8">
    <source>
        <dbReference type="ARBA" id="ARBA00022927"/>
    </source>
</evidence>
<dbReference type="InterPro" id="IPR008635">
    <property type="entry name" value="Coiled_stalk_dom"/>
</dbReference>
<dbReference type="Pfam" id="PF05662">
    <property type="entry name" value="YadA_stalk"/>
    <property type="match status" value="2"/>
</dbReference>
<comment type="caution">
    <text evidence="13">The sequence shown here is derived from an EMBL/GenBank/DDBJ whole genome shotgun (WGS) entry which is preliminary data.</text>
</comment>
<evidence type="ECO:0008006" key="15">
    <source>
        <dbReference type="Google" id="ProtNLM"/>
    </source>
</evidence>
<evidence type="ECO:0000259" key="11">
    <source>
        <dbReference type="Pfam" id="PF03895"/>
    </source>
</evidence>
<dbReference type="InterPro" id="IPR005594">
    <property type="entry name" value="YadA_C"/>
</dbReference>
<evidence type="ECO:0000256" key="6">
    <source>
        <dbReference type="ARBA" id="ARBA00022692"/>
    </source>
</evidence>
<evidence type="ECO:0000256" key="1">
    <source>
        <dbReference type="ARBA" id="ARBA00004241"/>
    </source>
</evidence>
<keyword evidence="14" id="KW-1185">Reference proteome</keyword>
<keyword evidence="7" id="KW-0732">Signal</keyword>
<keyword evidence="5" id="KW-1134">Transmembrane beta strand</keyword>
<dbReference type="SUPFAM" id="SSF101967">
    <property type="entry name" value="Adhesin YadA, collagen-binding domain"/>
    <property type="match status" value="1"/>
</dbReference>
<gene>
    <name evidence="13" type="ORF">CFY87_08595</name>
</gene>
<keyword evidence="10" id="KW-0998">Cell outer membrane</keyword>
<keyword evidence="4" id="KW-0813">Transport</keyword>
<organism evidence="13 14">
    <name type="scientific">Actinobacillus seminis</name>
    <dbReference type="NCBI Taxonomy" id="722"/>
    <lineage>
        <taxon>Bacteria</taxon>
        <taxon>Pseudomonadati</taxon>
        <taxon>Pseudomonadota</taxon>
        <taxon>Gammaproteobacteria</taxon>
        <taxon>Pasteurellales</taxon>
        <taxon>Pasteurellaceae</taxon>
        <taxon>Actinobacillus</taxon>
    </lineage>
</organism>
<dbReference type="SUPFAM" id="SSF54523">
    <property type="entry name" value="Pili subunits"/>
    <property type="match status" value="1"/>
</dbReference>
<evidence type="ECO:0000256" key="3">
    <source>
        <dbReference type="ARBA" id="ARBA00005848"/>
    </source>
</evidence>
<evidence type="ECO:0000313" key="13">
    <source>
        <dbReference type="EMBL" id="OZN24509.1"/>
    </source>
</evidence>
<evidence type="ECO:0000256" key="10">
    <source>
        <dbReference type="ARBA" id="ARBA00023237"/>
    </source>
</evidence>
<accession>A0ABX4FL02</accession>
<protein>
    <recommendedName>
        <fullName evidence="15">Autotransporter adhesin</fullName>
    </recommendedName>
</protein>
<dbReference type="Gene3D" id="2.150.10.10">
    <property type="entry name" value="Serralysin-like metalloprotease, C-terminal"/>
    <property type="match status" value="1"/>
</dbReference>
<evidence type="ECO:0000256" key="5">
    <source>
        <dbReference type="ARBA" id="ARBA00022452"/>
    </source>
</evidence>
<reference evidence="13 14" key="1">
    <citation type="submission" date="2017-07" db="EMBL/GenBank/DDBJ databases">
        <title>Virulence factors identified in Actinobacillus seminis.</title>
        <authorList>
            <person name="Negrete-Abascal E."/>
            <person name="Vaca-Pacheco S."/>
            <person name="Montes-Garcia F."/>
            <person name="Leyto-Gil A.M."/>
            <person name="Fragoso-Garcia E."/>
            <person name="Carvente-Garcia R."/>
            <person name="Perez-Agueros S."/>
            <person name="Castelan-Sanchez H.G."/>
            <person name="Garcia-Molina A."/>
            <person name="Villamar T.E."/>
            <person name="Vazquez-Cruz C."/>
        </authorList>
    </citation>
    <scope>NUCLEOTIDE SEQUENCE [LARGE SCALE GENOMIC DNA]</scope>
    <source>
        <strain evidence="13 14">ATCC 15768</strain>
    </source>
</reference>
<dbReference type="InterPro" id="IPR045584">
    <property type="entry name" value="Pilin-like"/>
</dbReference>
<keyword evidence="6" id="KW-0812">Transmembrane</keyword>
<name>A0ABX4FL02_9PAST</name>
<sequence length="286" mass="29900">MNLANKTPMQLGNIADGTADNDAVNVRQLKATKTEVESTSVVISERQGDNKQTVYTLSVAKTGLTLSDDKRTVSADFARNHFAKGEDVAKAINATAAAARTEVIGGTNVKVRAEIGEKGQNRYTLSVSGDLTDIHSISNGDTKLSLSKDNEGTSVVNVNGARVSNVADARANGDAINAKQLKNVVNAIGAGMDRLSRDIHNVDSNARAGIAAAGAMANLPQVYLPGKSAVAMAGAYYRGQSAYALGYSRTSDNGKWIIRASAANNSQQDVMVGAGASYLVSYKMKG</sequence>
<comment type="similarity">
    <text evidence="3">Belongs to the autotransporter-2 (AT-2) (TC 1.B.40) family.</text>
</comment>
<dbReference type="Gene3D" id="3.30.1300.30">
    <property type="entry name" value="GSPII I/J protein-like"/>
    <property type="match status" value="1"/>
</dbReference>
<feature type="domain" description="Trimeric autotransporter adhesin YadA-like stalk" evidence="12">
    <location>
        <begin position="13"/>
        <end position="39"/>
    </location>
</feature>
<feature type="domain" description="Trimeric autotransporter adhesin YadA-like stalk" evidence="12">
    <location>
        <begin position="162"/>
        <end position="201"/>
    </location>
</feature>